<dbReference type="SUPFAM" id="SSF46565">
    <property type="entry name" value="Chaperone J-domain"/>
    <property type="match status" value="1"/>
</dbReference>
<evidence type="ECO:0000313" key="14">
    <source>
        <dbReference type="Proteomes" id="UP000019384"/>
    </source>
</evidence>
<dbReference type="GO" id="GO:0046872">
    <property type="term" value="F:metal ion binding"/>
    <property type="evidence" value="ECO:0007669"/>
    <property type="project" value="UniProtKB-KW"/>
</dbReference>
<dbReference type="GeneID" id="34521432"/>
<dbReference type="SMART" id="SM00271">
    <property type="entry name" value="DnaJ"/>
    <property type="match status" value="1"/>
</dbReference>
<gene>
    <name evidence="13" type="ORF">KUCA_T00004033001</name>
</gene>
<dbReference type="OrthoDB" id="445556at2759"/>
<evidence type="ECO:0000256" key="6">
    <source>
        <dbReference type="ARBA" id="ARBA00022490"/>
    </source>
</evidence>
<evidence type="ECO:0000256" key="4">
    <source>
        <dbReference type="ARBA" id="ARBA00006169"/>
    </source>
</evidence>
<evidence type="ECO:0000259" key="12">
    <source>
        <dbReference type="PROSITE" id="PS51074"/>
    </source>
</evidence>
<sequence length="174" mass="19845">MTPRKSYYEVLGVTKEATLPEIRKGYRTALLASHPDKKFTSSGSGQLQSDISVIQDAYKVLSDSEMRLEYDNDLQSVLELNHKIELLGEALEVMTLDEFEEVEINGEIEWCKDCPRCTQKHSFVLSGDHLEAGMSYNNQNDEDLSYEIVIQCSSCSLWLKVKYYDLEGEDGEEL</sequence>
<accession>W6MS67</accession>
<keyword evidence="14" id="KW-1185">Reference proteome</keyword>
<keyword evidence="10" id="KW-0539">Nucleus</keyword>
<keyword evidence="9" id="KW-0408">Iron</keyword>
<evidence type="ECO:0000256" key="10">
    <source>
        <dbReference type="ARBA" id="ARBA00023242"/>
    </source>
</evidence>
<dbReference type="PROSITE" id="PS51074">
    <property type="entry name" value="DPH_MB"/>
    <property type="match status" value="1"/>
</dbReference>
<proteinExistence type="inferred from homology"/>
<dbReference type="HOGENOM" id="CLU_017633_7_0_1"/>
<dbReference type="RefSeq" id="XP_022460044.1">
    <property type="nucleotide sequence ID" value="XM_022600727.1"/>
</dbReference>
<dbReference type="GO" id="GO:0005737">
    <property type="term" value="C:cytoplasm"/>
    <property type="evidence" value="ECO:0007669"/>
    <property type="project" value="UniProtKB-SubCell"/>
</dbReference>
<dbReference type="PANTHER" id="PTHR21454:SF46">
    <property type="entry name" value="DIPHTHAMIDE BIOSYNTHESIS PROTEIN 4"/>
    <property type="match status" value="1"/>
</dbReference>
<dbReference type="Gene3D" id="1.10.287.110">
    <property type="entry name" value="DnaJ domain"/>
    <property type="match status" value="1"/>
</dbReference>
<dbReference type="CDD" id="cd06257">
    <property type="entry name" value="DnaJ"/>
    <property type="match status" value="1"/>
</dbReference>
<evidence type="ECO:0000313" key="13">
    <source>
        <dbReference type="EMBL" id="CDK28052.1"/>
    </source>
</evidence>
<keyword evidence="8" id="KW-0862">Zinc</keyword>
<dbReference type="PRINTS" id="PR00625">
    <property type="entry name" value="JDOMAIN"/>
</dbReference>
<comment type="similarity">
    <text evidence="4">Belongs to the DPH4 family.</text>
</comment>
<dbReference type="InterPro" id="IPR007872">
    <property type="entry name" value="DPH_MB_dom"/>
</dbReference>
<name>W6MS67_9ASCO</name>
<dbReference type="AlphaFoldDB" id="W6MS67"/>
<dbReference type="STRING" id="1382522.W6MS67"/>
<comment type="subcellular location">
    <subcellularLocation>
        <location evidence="3">Cytoplasm</location>
    </subcellularLocation>
    <subcellularLocation>
        <location evidence="2">Nucleus</location>
    </subcellularLocation>
</comment>
<evidence type="ECO:0000256" key="9">
    <source>
        <dbReference type="ARBA" id="ARBA00023004"/>
    </source>
</evidence>
<dbReference type="PANTHER" id="PTHR21454">
    <property type="entry name" value="DPH3 HOMOLOG-RELATED"/>
    <property type="match status" value="1"/>
</dbReference>
<evidence type="ECO:0000256" key="2">
    <source>
        <dbReference type="ARBA" id="ARBA00004123"/>
    </source>
</evidence>
<dbReference type="InterPro" id="IPR036671">
    <property type="entry name" value="DPH_MB_sf"/>
</dbReference>
<feature type="domain" description="DPH-type MB" evidence="12">
    <location>
        <begin position="90"/>
        <end position="164"/>
    </location>
</feature>
<keyword evidence="7" id="KW-0479">Metal-binding</keyword>
<dbReference type="GO" id="GO:0017183">
    <property type="term" value="P:protein histidyl modification to diphthamide"/>
    <property type="evidence" value="ECO:0007669"/>
    <property type="project" value="UniProtKB-UniPathway"/>
</dbReference>
<comment type="function">
    <text evidence="1">Required for the first step of diphthamide biosynthesis, the transfer of 3-amino-3-carboxypropyl from S-adenosyl-L-methionine to a histidine residue. Diphthamide is a post-translational modification of histidine which occurs in elongation factor 2.</text>
</comment>
<dbReference type="Proteomes" id="UP000019384">
    <property type="component" value="Unassembled WGS sequence"/>
</dbReference>
<evidence type="ECO:0000256" key="8">
    <source>
        <dbReference type="ARBA" id="ARBA00022833"/>
    </source>
</evidence>
<dbReference type="Pfam" id="PF00226">
    <property type="entry name" value="DnaJ"/>
    <property type="match status" value="1"/>
</dbReference>
<evidence type="ECO:0000256" key="5">
    <source>
        <dbReference type="ARBA" id="ARBA00021797"/>
    </source>
</evidence>
<dbReference type="SUPFAM" id="SSF144217">
    <property type="entry name" value="CSL zinc finger"/>
    <property type="match status" value="1"/>
</dbReference>
<dbReference type="PROSITE" id="PS50076">
    <property type="entry name" value="DNAJ_2"/>
    <property type="match status" value="1"/>
</dbReference>
<feature type="domain" description="J" evidence="11">
    <location>
        <begin position="6"/>
        <end position="74"/>
    </location>
</feature>
<reference evidence="13" key="1">
    <citation type="submission" date="2013-12" db="EMBL/GenBank/DDBJ databases">
        <authorList>
            <person name="Genoscope - CEA"/>
        </authorList>
    </citation>
    <scope>NUCLEOTIDE SEQUENCE</scope>
    <source>
        <strain evidence="13">CBS 1993</strain>
    </source>
</reference>
<evidence type="ECO:0000256" key="1">
    <source>
        <dbReference type="ARBA" id="ARBA00003474"/>
    </source>
</evidence>
<dbReference type="Pfam" id="PF05207">
    <property type="entry name" value="Zn_ribbon_CSL"/>
    <property type="match status" value="1"/>
</dbReference>
<dbReference type="EMBL" id="HG793129">
    <property type="protein sequence ID" value="CDK28052.1"/>
    <property type="molecule type" value="Genomic_DNA"/>
</dbReference>
<dbReference type="Gene3D" id="3.10.660.10">
    <property type="entry name" value="DPH Zinc finger"/>
    <property type="match status" value="1"/>
</dbReference>
<reference evidence="13" key="2">
    <citation type="submission" date="2014-02" db="EMBL/GenBank/DDBJ databases">
        <title>Complete DNA sequence of /Kuraishia capsulata/ illustrates novel genomic features among budding yeasts (/Saccharomycotina/).</title>
        <authorList>
            <person name="Morales L."/>
            <person name="Noel B."/>
            <person name="Porcel B."/>
            <person name="Marcet-Houben M."/>
            <person name="Hullo M-F."/>
            <person name="Sacerdot C."/>
            <person name="Tekaia F."/>
            <person name="Leh-Louis V."/>
            <person name="Despons L."/>
            <person name="Khanna V."/>
            <person name="Aury J-M."/>
            <person name="Barbe V."/>
            <person name="Couloux A."/>
            <person name="Labadie K."/>
            <person name="Pelletier E."/>
            <person name="Souciet J-L."/>
            <person name="Boekhout T."/>
            <person name="Gabaldon T."/>
            <person name="Wincker P."/>
            <person name="Dujon B."/>
        </authorList>
    </citation>
    <scope>NUCLEOTIDE SEQUENCE</scope>
    <source>
        <strain evidence="13">CBS 1993</strain>
    </source>
</reference>
<dbReference type="InterPro" id="IPR044248">
    <property type="entry name" value="DPH3/4-like"/>
</dbReference>
<keyword evidence="6" id="KW-0963">Cytoplasm</keyword>
<organism evidence="13 14">
    <name type="scientific">Kuraishia capsulata CBS 1993</name>
    <dbReference type="NCBI Taxonomy" id="1382522"/>
    <lineage>
        <taxon>Eukaryota</taxon>
        <taxon>Fungi</taxon>
        <taxon>Dikarya</taxon>
        <taxon>Ascomycota</taxon>
        <taxon>Saccharomycotina</taxon>
        <taxon>Pichiomycetes</taxon>
        <taxon>Pichiales</taxon>
        <taxon>Pichiaceae</taxon>
        <taxon>Kuraishia</taxon>
    </lineage>
</organism>
<evidence type="ECO:0000256" key="3">
    <source>
        <dbReference type="ARBA" id="ARBA00004496"/>
    </source>
</evidence>
<dbReference type="UniPathway" id="UPA00559"/>
<evidence type="ECO:0000259" key="11">
    <source>
        <dbReference type="PROSITE" id="PS50076"/>
    </source>
</evidence>
<dbReference type="GO" id="GO:0005634">
    <property type="term" value="C:nucleus"/>
    <property type="evidence" value="ECO:0007669"/>
    <property type="project" value="UniProtKB-SubCell"/>
</dbReference>
<protein>
    <recommendedName>
        <fullName evidence="5">Diphthamide biosynthesis protein 4</fullName>
    </recommendedName>
</protein>
<dbReference type="InterPro" id="IPR001623">
    <property type="entry name" value="DnaJ_domain"/>
</dbReference>
<dbReference type="InterPro" id="IPR036869">
    <property type="entry name" value="J_dom_sf"/>
</dbReference>
<evidence type="ECO:0000256" key="7">
    <source>
        <dbReference type="ARBA" id="ARBA00022723"/>
    </source>
</evidence>